<evidence type="ECO:0000313" key="10">
    <source>
        <dbReference type="EMBL" id="KXS17752.1"/>
    </source>
</evidence>
<comment type="subcellular location">
    <subcellularLocation>
        <location evidence="1">Membrane</location>
        <topology evidence="1">Multi-pass membrane protein</topology>
    </subcellularLocation>
</comment>
<dbReference type="PANTHER" id="PTHR48041">
    <property type="entry name" value="ABC TRANSPORTER G FAMILY MEMBER 28"/>
    <property type="match status" value="1"/>
</dbReference>
<feature type="transmembrane region" description="Helical" evidence="8">
    <location>
        <begin position="467"/>
        <end position="485"/>
    </location>
</feature>
<dbReference type="InterPro" id="IPR003439">
    <property type="entry name" value="ABC_transporter-like_ATP-bd"/>
</dbReference>
<evidence type="ECO:0000256" key="6">
    <source>
        <dbReference type="ARBA" id="ARBA00022989"/>
    </source>
</evidence>
<accession>A0A139ALU0</accession>
<dbReference type="InterPro" id="IPR003593">
    <property type="entry name" value="AAA+_ATPase"/>
</dbReference>
<dbReference type="PROSITE" id="PS50893">
    <property type="entry name" value="ABC_TRANSPORTER_2"/>
    <property type="match status" value="1"/>
</dbReference>
<dbReference type="InterPro" id="IPR013525">
    <property type="entry name" value="ABC2_TM"/>
</dbReference>
<dbReference type="SMART" id="SM00382">
    <property type="entry name" value="AAA"/>
    <property type="match status" value="1"/>
</dbReference>
<dbReference type="Proteomes" id="UP000070544">
    <property type="component" value="Unassembled WGS sequence"/>
</dbReference>
<dbReference type="Pfam" id="PF01061">
    <property type="entry name" value="ABC2_membrane"/>
    <property type="match status" value="1"/>
</dbReference>
<feature type="transmembrane region" description="Helical" evidence="8">
    <location>
        <begin position="431"/>
        <end position="455"/>
    </location>
</feature>
<sequence length="600" mass="65521">MDSATPLLKSYELAVPDAPGADPSATLRWDALGYAIKGKKLIEGISGAVSAGELLGILGGSGSGKTTLLNTLSGRLSGGDIAGQVLFNDDLRNPATWPREYGFVEQGDEFHMNLTVGETVDYTTTLKVRGSAAKKAERANEVLQQLGLLPSRDTLVRNISTGERKRLSVALELLSSPRVLFCDEITTGLDSFTALQTMEYMRSITARSRTISIVTIHQPRENILGLFDKIIVLSCGRVVFFGAASDATMYFAKRGFEMKGSLMNPSDYWLDISTPDYRTPAQLEESRARIANLQKEWTSAAGAGVKAASDDDGTLRVEYAPTGPHESTYSHSLFVEFAELVKLNWRLVVRNTSLHIARVAVLVVTCLLLSLAFWRIEKSTLDGVLSFLGFLISYETACVYSFLADPVVVFLENRKVFKRERAARMYRSSTLFVAASAVYAPYYAFFAAIELVIFYGTVSFDNLGITMLSQVVLCILFTNVGLALGAVAPNHVICRSLTAVLTIACQIFCGYFASVNKLLPWIKAIVPSQYALCMWGQAAFSEFPPKISLETTSASVNPDMCILPDFWKNMAIQCGFVGASIILGVVFVHFGTTGTKHKLS</sequence>
<dbReference type="Gene3D" id="3.40.50.300">
    <property type="entry name" value="P-loop containing nucleotide triphosphate hydrolases"/>
    <property type="match status" value="1"/>
</dbReference>
<evidence type="ECO:0000256" key="1">
    <source>
        <dbReference type="ARBA" id="ARBA00004141"/>
    </source>
</evidence>
<feature type="transmembrane region" description="Helical" evidence="8">
    <location>
        <begin position="492"/>
        <end position="513"/>
    </location>
</feature>
<dbReference type="OrthoDB" id="66620at2759"/>
<evidence type="ECO:0000256" key="2">
    <source>
        <dbReference type="ARBA" id="ARBA00022448"/>
    </source>
</evidence>
<keyword evidence="6 8" id="KW-1133">Transmembrane helix</keyword>
<gene>
    <name evidence="10" type="ORF">M427DRAFT_30222</name>
</gene>
<keyword evidence="5" id="KW-0067">ATP-binding</keyword>
<protein>
    <submittedName>
        <fullName evidence="10">p-loop containing nucleoside triphosphate hydrolase protein</fullName>
    </submittedName>
</protein>
<dbReference type="EMBL" id="KQ965745">
    <property type="protein sequence ID" value="KXS17752.1"/>
    <property type="molecule type" value="Genomic_DNA"/>
</dbReference>
<dbReference type="GO" id="GO:0016887">
    <property type="term" value="F:ATP hydrolysis activity"/>
    <property type="evidence" value="ECO:0007669"/>
    <property type="project" value="InterPro"/>
</dbReference>
<keyword evidence="2" id="KW-0813">Transport</keyword>
<proteinExistence type="predicted"/>
<dbReference type="GO" id="GO:0140359">
    <property type="term" value="F:ABC-type transporter activity"/>
    <property type="evidence" value="ECO:0007669"/>
    <property type="project" value="InterPro"/>
</dbReference>
<dbReference type="Pfam" id="PF00005">
    <property type="entry name" value="ABC_tran"/>
    <property type="match status" value="1"/>
</dbReference>
<keyword evidence="11" id="KW-1185">Reference proteome</keyword>
<keyword evidence="7 8" id="KW-0472">Membrane</keyword>
<feature type="transmembrane region" description="Helical" evidence="8">
    <location>
        <begin position="230"/>
        <end position="252"/>
    </location>
</feature>
<dbReference type="SUPFAM" id="SSF52540">
    <property type="entry name" value="P-loop containing nucleoside triphosphate hydrolases"/>
    <property type="match status" value="1"/>
</dbReference>
<dbReference type="GO" id="GO:0005524">
    <property type="term" value="F:ATP binding"/>
    <property type="evidence" value="ECO:0007669"/>
    <property type="project" value="UniProtKB-KW"/>
</dbReference>
<feature type="transmembrane region" description="Helical" evidence="8">
    <location>
        <begin position="388"/>
        <end position="411"/>
    </location>
</feature>
<dbReference type="PANTHER" id="PTHR48041:SF139">
    <property type="entry name" value="PROTEIN SCARLET"/>
    <property type="match status" value="1"/>
</dbReference>
<keyword evidence="10" id="KW-0378">Hydrolase</keyword>
<evidence type="ECO:0000256" key="7">
    <source>
        <dbReference type="ARBA" id="ARBA00023136"/>
    </source>
</evidence>
<evidence type="ECO:0000256" key="3">
    <source>
        <dbReference type="ARBA" id="ARBA00022692"/>
    </source>
</evidence>
<keyword evidence="4" id="KW-0547">Nucleotide-binding</keyword>
<feature type="domain" description="ABC transporter" evidence="9">
    <location>
        <begin position="27"/>
        <end position="260"/>
    </location>
</feature>
<evidence type="ECO:0000256" key="4">
    <source>
        <dbReference type="ARBA" id="ARBA00022741"/>
    </source>
</evidence>
<feature type="transmembrane region" description="Helical" evidence="8">
    <location>
        <begin position="570"/>
        <end position="590"/>
    </location>
</feature>
<organism evidence="10 11">
    <name type="scientific">Gonapodya prolifera (strain JEL478)</name>
    <name type="common">Monoblepharis prolifera</name>
    <dbReference type="NCBI Taxonomy" id="1344416"/>
    <lineage>
        <taxon>Eukaryota</taxon>
        <taxon>Fungi</taxon>
        <taxon>Fungi incertae sedis</taxon>
        <taxon>Chytridiomycota</taxon>
        <taxon>Chytridiomycota incertae sedis</taxon>
        <taxon>Monoblepharidomycetes</taxon>
        <taxon>Monoblepharidales</taxon>
        <taxon>Gonapodyaceae</taxon>
        <taxon>Gonapodya</taxon>
    </lineage>
</organism>
<dbReference type="AlphaFoldDB" id="A0A139ALU0"/>
<evidence type="ECO:0000256" key="5">
    <source>
        <dbReference type="ARBA" id="ARBA00022840"/>
    </source>
</evidence>
<dbReference type="InterPro" id="IPR050352">
    <property type="entry name" value="ABCG_transporters"/>
</dbReference>
<evidence type="ECO:0000259" key="9">
    <source>
        <dbReference type="PROSITE" id="PS50893"/>
    </source>
</evidence>
<evidence type="ECO:0000313" key="11">
    <source>
        <dbReference type="Proteomes" id="UP000070544"/>
    </source>
</evidence>
<feature type="transmembrane region" description="Helical" evidence="8">
    <location>
        <begin position="356"/>
        <end position="376"/>
    </location>
</feature>
<reference evidence="10 11" key="1">
    <citation type="journal article" date="2015" name="Genome Biol. Evol.">
        <title>Phylogenomic analyses indicate that early fungi evolved digesting cell walls of algal ancestors of land plants.</title>
        <authorList>
            <person name="Chang Y."/>
            <person name="Wang S."/>
            <person name="Sekimoto S."/>
            <person name="Aerts A.L."/>
            <person name="Choi C."/>
            <person name="Clum A."/>
            <person name="LaButti K.M."/>
            <person name="Lindquist E.A."/>
            <person name="Yee Ngan C."/>
            <person name="Ohm R.A."/>
            <person name="Salamov A.A."/>
            <person name="Grigoriev I.V."/>
            <person name="Spatafora J.W."/>
            <person name="Berbee M.L."/>
        </authorList>
    </citation>
    <scope>NUCLEOTIDE SEQUENCE [LARGE SCALE GENOMIC DNA]</scope>
    <source>
        <strain evidence="10 11">JEL478</strain>
    </source>
</reference>
<dbReference type="STRING" id="1344416.A0A139ALU0"/>
<dbReference type="GO" id="GO:0016020">
    <property type="term" value="C:membrane"/>
    <property type="evidence" value="ECO:0007669"/>
    <property type="project" value="UniProtKB-SubCell"/>
</dbReference>
<evidence type="ECO:0000256" key="8">
    <source>
        <dbReference type="SAM" id="Phobius"/>
    </source>
</evidence>
<name>A0A139ALU0_GONPJ</name>
<keyword evidence="3 8" id="KW-0812">Transmembrane</keyword>
<dbReference type="InterPro" id="IPR027417">
    <property type="entry name" value="P-loop_NTPase"/>
</dbReference>